<evidence type="ECO:0000313" key="11">
    <source>
        <dbReference type="RefSeq" id="XP_017856953.1"/>
    </source>
</evidence>
<dbReference type="PANTHER" id="PTHR45618">
    <property type="entry name" value="MITOCHONDRIAL DICARBOXYLATE CARRIER-RELATED"/>
    <property type="match status" value="1"/>
</dbReference>
<name>A0ABM1NPR7_DROAR</name>
<evidence type="ECO:0000256" key="3">
    <source>
        <dbReference type="ARBA" id="ARBA00022448"/>
    </source>
</evidence>
<reference evidence="10" key="2">
    <citation type="journal article" date="2016" name="G3 (Bethesda)">
        <title>Genome Evolution in Three Species of Cactophilic Drosophila.</title>
        <authorList>
            <person name="Sanchez-Flores A."/>
            <person name="Penazola F."/>
            <person name="Carpinteyro-Ponce J."/>
            <person name="Nazario-Yepiz N."/>
            <person name="Abreu-Goodger C."/>
            <person name="Machado C.A."/>
            <person name="Markow T.A."/>
        </authorList>
    </citation>
    <scope>NUCLEOTIDE SEQUENCE [LARGE SCALE GENOMIC DNA]</scope>
</reference>
<evidence type="ECO:0000256" key="9">
    <source>
        <dbReference type="RuleBase" id="RU000488"/>
    </source>
</evidence>
<sequence length="289" mass="31970">MSYNEKRISRWYFGGLASTLGTIVTHPLDVVKVQMQTQKRMKKPKLSTVGFMHMLVKQHGIYSLFKGISASLMRQYTYTMARFGIYAAGTRVVDTHSMTSKVLLSAFSGGAGGLIGAPADLLNVRLQNDVKLPLENRRNYKNVFDGLVRVCREEGCFSLLNGASFAALRGAFMTVGQIAFYEHTKDILLTAGFPARADTYVFSSIISAIAATLLTQPIDVAKTRSMNAAPGKYRSLTDVFYKTALEGPMAFYKGSIPALLRLVPHTVLLFVSLEFLRSYFGYLPNEKSV</sequence>
<evidence type="ECO:0000256" key="4">
    <source>
        <dbReference type="ARBA" id="ARBA00022692"/>
    </source>
</evidence>
<reference evidence="10" key="1">
    <citation type="journal article" date="1997" name="Nucleic Acids Res.">
        <title>tRNAscan-SE: a program for improved detection of transfer RNA genes in genomic sequence.</title>
        <authorList>
            <person name="Lowe T.M."/>
            <person name="Eddy S.R."/>
        </authorList>
    </citation>
    <scope>NUCLEOTIDE SEQUENCE [LARGE SCALE GENOMIC DNA]</scope>
</reference>
<evidence type="ECO:0000256" key="8">
    <source>
        <dbReference type="PROSITE-ProRule" id="PRU00282"/>
    </source>
</evidence>
<organism evidence="10 11">
    <name type="scientific">Drosophila arizonae</name>
    <name type="common">Fruit fly</name>
    <dbReference type="NCBI Taxonomy" id="7263"/>
    <lineage>
        <taxon>Eukaryota</taxon>
        <taxon>Metazoa</taxon>
        <taxon>Ecdysozoa</taxon>
        <taxon>Arthropoda</taxon>
        <taxon>Hexapoda</taxon>
        <taxon>Insecta</taxon>
        <taxon>Pterygota</taxon>
        <taxon>Neoptera</taxon>
        <taxon>Endopterygota</taxon>
        <taxon>Diptera</taxon>
        <taxon>Brachycera</taxon>
        <taxon>Muscomorpha</taxon>
        <taxon>Ephydroidea</taxon>
        <taxon>Drosophilidae</taxon>
        <taxon>Drosophila</taxon>
    </lineage>
</organism>
<dbReference type="PROSITE" id="PS50920">
    <property type="entry name" value="SOLCAR"/>
    <property type="match status" value="3"/>
</dbReference>
<gene>
    <name evidence="11" type="primary">LOC108609735</name>
</gene>
<keyword evidence="3 9" id="KW-0813">Transport</keyword>
<comment type="subcellular location">
    <subcellularLocation>
        <location evidence="1">Membrane</location>
        <topology evidence="1">Multi-pass membrane protein</topology>
    </subcellularLocation>
</comment>
<dbReference type="GeneID" id="108609735"/>
<accession>A0ABM1NPR7</accession>
<reference evidence="11" key="3">
    <citation type="submission" date="2025-08" db="UniProtKB">
        <authorList>
            <consortium name="RefSeq"/>
        </authorList>
    </citation>
    <scope>IDENTIFICATION</scope>
    <source>
        <tissue evidence="11">Whole organism</tissue>
    </source>
</reference>
<dbReference type="Proteomes" id="UP000694904">
    <property type="component" value="Chromosome 2"/>
</dbReference>
<dbReference type="Pfam" id="PF00153">
    <property type="entry name" value="Mito_carr"/>
    <property type="match status" value="3"/>
</dbReference>
<dbReference type="SUPFAM" id="SSF103506">
    <property type="entry name" value="Mitochondrial carrier"/>
    <property type="match status" value="1"/>
</dbReference>
<evidence type="ECO:0000256" key="5">
    <source>
        <dbReference type="ARBA" id="ARBA00022737"/>
    </source>
</evidence>
<evidence type="ECO:0000256" key="1">
    <source>
        <dbReference type="ARBA" id="ARBA00004141"/>
    </source>
</evidence>
<evidence type="ECO:0000256" key="2">
    <source>
        <dbReference type="ARBA" id="ARBA00006375"/>
    </source>
</evidence>
<comment type="similarity">
    <text evidence="2 9">Belongs to the mitochondrial carrier (TC 2.A.29) family.</text>
</comment>
<dbReference type="InterPro" id="IPR023395">
    <property type="entry name" value="MCP_dom_sf"/>
</dbReference>
<dbReference type="InterPro" id="IPR018108">
    <property type="entry name" value="MCP_transmembrane"/>
</dbReference>
<evidence type="ECO:0000313" key="10">
    <source>
        <dbReference type="Proteomes" id="UP000694904"/>
    </source>
</evidence>
<feature type="repeat" description="Solcar" evidence="8">
    <location>
        <begin position="5"/>
        <end position="92"/>
    </location>
</feature>
<evidence type="ECO:0000256" key="6">
    <source>
        <dbReference type="ARBA" id="ARBA00022989"/>
    </source>
</evidence>
<feature type="repeat" description="Solcar" evidence="8">
    <location>
        <begin position="198"/>
        <end position="279"/>
    </location>
</feature>
<keyword evidence="5" id="KW-0677">Repeat</keyword>
<evidence type="ECO:0000256" key="7">
    <source>
        <dbReference type="ARBA" id="ARBA00023136"/>
    </source>
</evidence>
<keyword evidence="4 8" id="KW-0812">Transmembrane</keyword>
<dbReference type="RefSeq" id="XP_017856953.1">
    <property type="nucleotide sequence ID" value="XM_018001464.1"/>
</dbReference>
<protein>
    <submittedName>
        <fullName evidence="11">Mitochondrial dicarboxylate carrier</fullName>
    </submittedName>
</protein>
<keyword evidence="6" id="KW-1133">Transmembrane helix</keyword>
<proteinExistence type="inferred from homology"/>
<keyword evidence="10" id="KW-1185">Reference proteome</keyword>
<dbReference type="Gene3D" id="1.50.40.10">
    <property type="entry name" value="Mitochondrial carrier domain"/>
    <property type="match status" value="1"/>
</dbReference>
<feature type="repeat" description="Solcar" evidence="8">
    <location>
        <begin position="100"/>
        <end position="187"/>
    </location>
</feature>
<dbReference type="InterPro" id="IPR050391">
    <property type="entry name" value="Mito_Metabolite_Transporter"/>
</dbReference>
<keyword evidence="7 8" id="KW-0472">Membrane</keyword>